<evidence type="ECO:0000256" key="2">
    <source>
        <dbReference type="ARBA" id="ARBA00022448"/>
    </source>
</evidence>
<evidence type="ECO:0000256" key="7">
    <source>
        <dbReference type="ARBA" id="ARBA00023010"/>
    </source>
</evidence>
<dbReference type="GO" id="GO:0005886">
    <property type="term" value="C:plasma membrane"/>
    <property type="evidence" value="ECO:0007669"/>
    <property type="project" value="UniProtKB-SubCell"/>
</dbReference>
<dbReference type="Gene3D" id="1.20.1640.10">
    <property type="entry name" value="Multidrug efflux transporter AcrB transmembrane domain"/>
    <property type="match status" value="1"/>
</dbReference>
<keyword evidence="5" id="KW-0653">Protein transport</keyword>
<feature type="transmembrane region" description="Helical" evidence="9">
    <location>
        <begin position="333"/>
        <end position="359"/>
    </location>
</feature>
<keyword evidence="2" id="KW-0813">Transport</keyword>
<keyword evidence="3" id="KW-1003">Cell membrane</keyword>
<dbReference type="PANTHER" id="PTHR30081">
    <property type="entry name" value="PROTEIN-EXPORT MEMBRANE PROTEIN SEC"/>
    <property type="match status" value="1"/>
</dbReference>
<evidence type="ECO:0000259" key="10">
    <source>
        <dbReference type="Pfam" id="PF02355"/>
    </source>
</evidence>
<evidence type="ECO:0000313" key="12">
    <source>
        <dbReference type="Proteomes" id="UP000000578"/>
    </source>
</evidence>
<evidence type="ECO:0000256" key="9">
    <source>
        <dbReference type="SAM" id="Phobius"/>
    </source>
</evidence>
<comment type="subcellular location">
    <subcellularLocation>
        <location evidence="1">Cell membrane</location>
        <topology evidence="1">Multi-pass membrane protein</topology>
    </subcellularLocation>
</comment>
<dbReference type="PANTHER" id="PTHR30081:SF1">
    <property type="entry name" value="PROTEIN TRANSLOCASE SUBUNIT SECD"/>
    <property type="match status" value="1"/>
</dbReference>
<keyword evidence="12" id="KW-1185">Reference proteome</keyword>
<feature type="domain" description="Protein export membrane protein SecD/SecF C-terminal" evidence="10">
    <location>
        <begin position="284"/>
        <end position="442"/>
    </location>
</feature>
<dbReference type="KEGG" id="neq:NEQ436"/>
<name>Q74M77_NANEQ</name>
<evidence type="ECO:0000256" key="8">
    <source>
        <dbReference type="ARBA" id="ARBA00023136"/>
    </source>
</evidence>
<dbReference type="AlphaFoldDB" id="Q74M77"/>
<feature type="transmembrane region" description="Helical" evidence="9">
    <location>
        <begin position="429"/>
        <end position="448"/>
    </location>
</feature>
<feature type="transmembrane region" description="Helical" evidence="9">
    <location>
        <begin position="403"/>
        <end position="423"/>
    </location>
</feature>
<keyword evidence="4 9" id="KW-0812">Transmembrane</keyword>
<evidence type="ECO:0000256" key="6">
    <source>
        <dbReference type="ARBA" id="ARBA00022989"/>
    </source>
</evidence>
<reference evidence="11 12" key="1">
    <citation type="journal article" date="2003" name="Proc. Natl. Acad. Sci. U.S.A.">
        <title>The genome of Nanoarchaeum equitans: insights into early archaeal evolution and derived parasitism.</title>
        <authorList>
            <person name="Waters E."/>
            <person name="Hohn M.J."/>
            <person name="Ahel I."/>
            <person name="Graham D.E."/>
            <person name="Adams M.D."/>
            <person name="Barnstead M."/>
            <person name="Beeson K.Y."/>
            <person name="Bibbs L."/>
            <person name="Bolanos R."/>
            <person name="Keller M."/>
            <person name="Kretz K."/>
            <person name="Lin X."/>
            <person name="Mathur E."/>
            <person name="Ni J."/>
            <person name="Podar M."/>
            <person name="Richardson T."/>
            <person name="Sutton G.G."/>
            <person name="Simon M."/>
            <person name="Soll D."/>
            <person name="Stetter K.O."/>
            <person name="Short J.M."/>
            <person name="Noordewier M."/>
        </authorList>
    </citation>
    <scope>NUCLEOTIDE SEQUENCE [LARGE SCALE GENOMIC DNA]</scope>
    <source>
        <strain evidence="11 12">Kin4-M</strain>
    </source>
</reference>
<feature type="transmembrane region" description="Helical" evidence="9">
    <location>
        <begin position="365"/>
        <end position="383"/>
    </location>
</feature>
<dbReference type="BioCyc" id="NEQU228908:GJB6-463-MONOMER"/>
<dbReference type="InterPro" id="IPR048634">
    <property type="entry name" value="SecD_SecF_C"/>
</dbReference>
<keyword evidence="7" id="KW-0811">Translocation</keyword>
<dbReference type="Pfam" id="PF02355">
    <property type="entry name" value="SecD_SecF_C"/>
    <property type="match status" value="1"/>
</dbReference>
<dbReference type="SUPFAM" id="SSF82866">
    <property type="entry name" value="Multidrug efflux transporter AcrB transmembrane domain"/>
    <property type="match status" value="1"/>
</dbReference>
<sequence length="465" mass="51457">MIKLRDIPLIAYIVAIAFGLIYLALPSKVYVKYNNKLYKPLEIKDHYATILLNNSVKTIKNPEVVYESKIKFGIDIVGGKRVILYVNGTKEDVDAVYTVLEARLNSLGISDVRIYKSGNYIIIELPTELEDKLKSILREGKFEAKIDNTTVYTGKDIIRVCLSPSCSGVDLKTCKPSKEGWVCQYRFAVWIDKDAAKRFALLTKNLSIVEKNGTVTLNKTIDFYLDNKLITKLNIDPSLKGKEATVFSITGFGVGETKIDAIKNAYGRMKYLQTILLSGSFPVKPEIVSEENIIPSAGQSFLKNVLQDLAIALIAVIAFILVRYALVYKDLIVSIIIAILMGIALLSEIFLIVVVASLINWVLDIASIAGILLTVGTGVDYLIISTDELLRHKKTGIKKALQFIVRAFVTTGLALIALAFAAASLMKGFALTTLIGLIIGAFITRPAYIRALERVLEFLNSHKKH</sequence>
<evidence type="ECO:0000256" key="5">
    <source>
        <dbReference type="ARBA" id="ARBA00022927"/>
    </source>
</evidence>
<keyword evidence="6 9" id="KW-1133">Transmembrane helix</keyword>
<dbReference type="Gene3D" id="3.30.70.3400">
    <property type="match status" value="1"/>
</dbReference>
<dbReference type="GO" id="GO:0015031">
    <property type="term" value="P:protein transport"/>
    <property type="evidence" value="ECO:0007669"/>
    <property type="project" value="UniProtKB-KW"/>
</dbReference>
<dbReference type="EMBL" id="AE017199">
    <property type="protein sequence ID" value="AAR39281.1"/>
    <property type="molecule type" value="Genomic_DNA"/>
</dbReference>
<dbReference type="HOGENOM" id="CLU_007894_5_1_2"/>
<keyword evidence="8 9" id="KW-0472">Membrane</keyword>
<evidence type="ECO:0000313" key="11">
    <source>
        <dbReference type="EMBL" id="AAR39281.1"/>
    </source>
</evidence>
<feature type="transmembrane region" description="Helical" evidence="9">
    <location>
        <begin position="7"/>
        <end position="25"/>
    </location>
</feature>
<organism evidence="11 12">
    <name type="scientific">Nanoarchaeum equitans (strain Kin4-M)</name>
    <dbReference type="NCBI Taxonomy" id="228908"/>
    <lineage>
        <taxon>Archaea</taxon>
        <taxon>Nanobdellota</taxon>
        <taxon>Candidatus Nanoarchaeia</taxon>
        <taxon>Nanoarchaeales</taxon>
        <taxon>Nanoarchaeaceae</taxon>
        <taxon>Nanoarchaeum</taxon>
    </lineage>
</organism>
<dbReference type="Proteomes" id="UP000000578">
    <property type="component" value="Chromosome"/>
</dbReference>
<dbReference type="STRING" id="228908.NEQ436"/>
<accession>Q74M77</accession>
<feature type="transmembrane region" description="Helical" evidence="9">
    <location>
        <begin position="309"/>
        <end position="326"/>
    </location>
</feature>
<evidence type="ECO:0000256" key="4">
    <source>
        <dbReference type="ARBA" id="ARBA00022692"/>
    </source>
</evidence>
<evidence type="ECO:0000256" key="3">
    <source>
        <dbReference type="ARBA" id="ARBA00022475"/>
    </source>
</evidence>
<evidence type="ECO:0000256" key="1">
    <source>
        <dbReference type="ARBA" id="ARBA00004651"/>
    </source>
</evidence>
<gene>
    <name evidence="11" type="ordered locus">NEQ436</name>
</gene>
<dbReference type="InterPro" id="IPR022813">
    <property type="entry name" value="SecD/SecF_arch_bac"/>
</dbReference>
<dbReference type="EnsemblBacteria" id="AAR39281">
    <property type="protein sequence ID" value="AAR39281"/>
    <property type="gene ID" value="NEQ436"/>
</dbReference>
<protein>
    <submittedName>
        <fullName evidence="11">NEQ436</fullName>
    </submittedName>
</protein>
<proteinExistence type="predicted"/>